<evidence type="ECO:0000313" key="1">
    <source>
        <dbReference type="EMBL" id="EUJ27323.1"/>
    </source>
</evidence>
<evidence type="ECO:0000313" key="2">
    <source>
        <dbReference type="Proteomes" id="UP000019254"/>
    </source>
</evidence>
<dbReference type="InterPro" id="IPR019612">
    <property type="entry name" value="Minor_capsid_put"/>
</dbReference>
<dbReference type="PATRIC" id="fig|1265820.5.peg.2639"/>
<gene>
    <name evidence="1" type="ORF">PCORN_13367</name>
</gene>
<comment type="caution">
    <text evidence="1">The sequence shown here is derived from an EMBL/GenBank/DDBJ whole genome shotgun (WGS) entry which is preliminary data.</text>
</comment>
<dbReference type="OrthoDB" id="2969159at2"/>
<organism evidence="1 2">
    <name type="scientific">Listeria cornellensis FSL F6-0969</name>
    <dbReference type="NCBI Taxonomy" id="1265820"/>
    <lineage>
        <taxon>Bacteria</taxon>
        <taxon>Bacillati</taxon>
        <taxon>Bacillota</taxon>
        <taxon>Bacilli</taxon>
        <taxon>Bacillales</taxon>
        <taxon>Listeriaceae</taxon>
        <taxon>Listeria</taxon>
    </lineage>
</organism>
<dbReference type="EMBL" id="AODE01000026">
    <property type="protein sequence ID" value="EUJ27323.1"/>
    <property type="molecule type" value="Genomic_DNA"/>
</dbReference>
<accession>W7C3U2</accession>
<dbReference type="RefSeq" id="WP_159102577.1">
    <property type="nucleotide sequence ID" value="NZ_AODE01000026.1"/>
</dbReference>
<dbReference type="Proteomes" id="UP000019254">
    <property type="component" value="Unassembled WGS sequence"/>
</dbReference>
<protein>
    <submittedName>
        <fullName evidence="1">Protein gp9</fullName>
    </submittedName>
</protein>
<sequence length="106" mass="12291">MRRRLLIHDIAYQEYIAQGKHGEEWKSGIPINRVRVEPINKVVTSAEGDEIQSNTRIFIDRINSTPAFELAEKSKVIFDNREYIVAAVSTFYAASPQVHHWEVYCK</sequence>
<dbReference type="AlphaFoldDB" id="W7C3U2"/>
<name>W7C3U2_9LIST</name>
<dbReference type="STRING" id="1265820.PCORN_13367"/>
<keyword evidence="2" id="KW-1185">Reference proteome</keyword>
<dbReference type="Pfam" id="PF10665">
    <property type="entry name" value="Minor_capsid_1"/>
    <property type="match status" value="1"/>
</dbReference>
<proteinExistence type="predicted"/>
<reference evidence="1 2" key="1">
    <citation type="journal article" date="2014" name="Int. J. Syst. Evol. Microbiol.">
        <title>Listeria floridensis sp. nov., Listeria aquatica sp. nov., Listeria cornellensis sp. nov., Listeria riparia sp. nov. and Listeria grandensis sp. nov., from agricultural and natural environments.</title>
        <authorList>
            <person name="den Bakker H.C."/>
            <person name="Warchocki S."/>
            <person name="Wright E.M."/>
            <person name="Allred A.F."/>
            <person name="Ahlstrom C."/>
            <person name="Manuel C.S."/>
            <person name="Stasiewicz M.J."/>
            <person name="Burrell A."/>
            <person name="Roof S."/>
            <person name="Strawn L."/>
            <person name="Fortes E.D."/>
            <person name="Nightingale K.K."/>
            <person name="Kephart D."/>
            <person name="Wiedmann M."/>
        </authorList>
    </citation>
    <scope>NUCLEOTIDE SEQUENCE [LARGE SCALE GENOMIC DNA]</scope>
    <source>
        <strain evidence="2">FSL F6-969</strain>
    </source>
</reference>